<dbReference type="GO" id="GO:0010597">
    <property type="term" value="P:green leaf volatile biosynthetic process"/>
    <property type="evidence" value="ECO:0007669"/>
    <property type="project" value="UniProtKB-ARBA"/>
</dbReference>
<reference evidence="8 9" key="1">
    <citation type="submission" date="2020-09" db="EMBL/GenBank/DDBJ databases">
        <title>De no assembly of potato wild relative species, Solanum commersonii.</title>
        <authorList>
            <person name="Cho K."/>
        </authorList>
    </citation>
    <scope>NUCLEOTIDE SEQUENCE [LARGE SCALE GENOMIC DNA]</scope>
    <source>
        <strain evidence="8">LZ3.2</strain>
        <tissue evidence="8">Leaf</tissue>
    </source>
</reference>
<name>A0A9J5XW67_SOLCO</name>
<feature type="compositionally biased region" description="Polar residues" evidence="5">
    <location>
        <begin position="273"/>
        <end position="299"/>
    </location>
</feature>
<dbReference type="PROSITE" id="PS50090">
    <property type="entry name" value="MYB_LIKE"/>
    <property type="match status" value="1"/>
</dbReference>
<keyword evidence="3" id="KW-0238">DNA-binding</keyword>
<keyword evidence="2" id="KW-0677">Repeat</keyword>
<dbReference type="Gene3D" id="1.10.10.60">
    <property type="entry name" value="Homeodomain-like"/>
    <property type="match status" value="2"/>
</dbReference>
<evidence type="ECO:0000256" key="5">
    <source>
        <dbReference type="SAM" id="MobiDB-lite"/>
    </source>
</evidence>
<dbReference type="InterPro" id="IPR015495">
    <property type="entry name" value="Myb_TF_plants"/>
</dbReference>
<dbReference type="PANTHER" id="PTHR47994">
    <property type="entry name" value="F14D16.11-RELATED"/>
    <property type="match status" value="1"/>
</dbReference>
<evidence type="ECO:0000256" key="1">
    <source>
        <dbReference type="ARBA" id="ARBA00004123"/>
    </source>
</evidence>
<comment type="caution">
    <text evidence="8">The sequence shown here is derived from an EMBL/GenBank/DDBJ whole genome shotgun (WGS) entry which is preliminary data.</text>
</comment>
<dbReference type="InterPro" id="IPR017930">
    <property type="entry name" value="Myb_dom"/>
</dbReference>
<dbReference type="SUPFAM" id="SSF46689">
    <property type="entry name" value="Homeodomain-like"/>
    <property type="match status" value="1"/>
</dbReference>
<gene>
    <name evidence="8" type="ORF">H5410_043077</name>
</gene>
<protein>
    <submittedName>
        <fullName evidence="8">Uncharacterized protein</fullName>
    </submittedName>
</protein>
<feature type="compositionally biased region" description="Polar residues" evidence="5">
    <location>
        <begin position="310"/>
        <end position="319"/>
    </location>
</feature>
<dbReference type="CDD" id="cd00167">
    <property type="entry name" value="SANT"/>
    <property type="match status" value="2"/>
</dbReference>
<feature type="domain" description="HTH myb-type" evidence="7">
    <location>
        <begin position="10"/>
        <end position="66"/>
    </location>
</feature>
<feature type="region of interest" description="Disordered" evidence="5">
    <location>
        <begin position="273"/>
        <end position="319"/>
    </location>
</feature>
<dbReference type="Proteomes" id="UP000824120">
    <property type="component" value="Chromosome 8"/>
</dbReference>
<dbReference type="OrthoDB" id="1275833at2759"/>
<feature type="domain" description="Myb-like" evidence="6">
    <location>
        <begin position="10"/>
        <end position="62"/>
    </location>
</feature>
<dbReference type="PANTHER" id="PTHR47994:SF5">
    <property type="entry name" value="F14D16.11-RELATED"/>
    <property type="match status" value="1"/>
</dbReference>
<sequence length="333" mass="38171">MGRYPCCKVDEDLKKGPWTNEEDEKLMYYITKNGHTNWQLIPKKAGLNRCGKSCRLRWTNYLRPDIKRENSQLKKKKSSSTYIHFLETIKLMYQTFNCRWSRIAAHLPGRTDNEIKNFYNTHLRKKLLRLGIDPRTHRPISDLNLLINLSHQFTSKHNINHHLMNNINPIAYALKLQAQVTEIAKIQQVVHSLFTPINTNNPLSTNFHENFATSSSHVITNNVATNIQLLNSLLVNSCGNIPNLDNSTSCISNSSELSNYQSELNSKVDNFEGLSNNSSKTQVDYNNSLPSLITPSSPDQDNDAHVNQDYDPNTLSQLNHEGIDDSFWNDIFP</sequence>
<organism evidence="8 9">
    <name type="scientific">Solanum commersonii</name>
    <name type="common">Commerson's wild potato</name>
    <name type="synonym">Commerson's nightshade</name>
    <dbReference type="NCBI Taxonomy" id="4109"/>
    <lineage>
        <taxon>Eukaryota</taxon>
        <taxon>Viridiplantae</taxon>
        <taxon>Streptophyta</taxon>
        <taxon>Embryophyta</taxon>
        <taxon>Tracheophyta</taxon>
        <taxon>Spermatophyta</taxon>
        <taxon>Magnoliopsida</taxon>
        <taxon>eudicotyledons</taxon>
        <taxon>Gunneridae</taxon>
        <taxon>Pentapetalae</taxon>
        <taxon>asterids</taxon>
        <taxon>lamiids</taxon>
        <taxon>Solanales</taxon>
        <taxon>Solanaceae</taxon>
        <taxon>Solanoideae</taxon>
        <taxon>Solaneae</taxon>
        <taxon>Solanum</taxon>
    </lineage>
</organism>
<dbReference type="Pfam" id="PF00249">
    <property type="entry name" value="Myb_DNA-binding"/>
    <property type="match status" value="2"/>
</dbReference>
<dbReference type="PROSITE" id="PS51294">
    <property type="entry name" value="HTH_MYB"/>
    <property type="match status" value="2"/>
</dbReference>
<dbReference type="InterPro" id="IPR001005">
    <property type="entry name" value="SANT/Myb"/>
</dbReference>
<dbReference type="SMART" id="SM00717">
    <property type="entry name" value="SANT"/>
    <property type="match status" value="2"/>
</dbReference>
<dbReference type="FunFam" id="1.10.10.60:FF:000001">
    <property type="entry name" value="MYB-related transcription factor"/>
    <property type="match status" value="1"/>
</dbReference>
<evidence type="ECO:0000256" key="3">
    <source>
        <dbReference type="ARBA" id="ARBA00023125"/>
    </source>
</evidence>
<evidence type="ECO:0000259" key="6">
    <source>
        <dbReference type="PROSITE" id="PS50090"/>
    </source>
</evidence>
<dbReference type="InterPro" id="IPR009057">
    <property type="entry name" value="Homeodomain-like_sf"/>
</dbReference>
<keyword evidence="9" id="KW-1185">Reference proteome</keyword>
<comment type="subcellular location">
    <subcellularLocation>
        <location evidence="1">Nucleus</location>
    </subcellularLocation>
</comment>
<keyword evidence="4" id="KW-0539">Nucleus</keyword>
<evidence type="ECO:0000256" key="2">
    <source>
        <dbReference type="ARBA" id="ARBA00022737"/>
    </source>
</evidence>
<dbReference type="GO" id="GO:0000976">
    <property type="term" value="F:transcription cis-regulatory region binding"/>
    <property type="evidence" value="ECO:0007669"/>
    <property type="project" value="UniProtKB-ARBA"/>
</dbReference>
<accession>A0A9J5XW67</accession>
<proteinExistence type="predicted"/>
<dbReference type="EMBL" id="JACXVP010000008">
    <property type="protein sequence ID" value="KAG5592563.1"/>
    <property type="molecule type" value="Genomic_DNA"/>
</dbReference>
<evidence type="ECO:0000313" key="9">
    <source>
        <dbReference type="Proteomes" id="UP000824120"/>
    </source>
</evidence>
<evidence type="ECO:0000313" key="8">
    <source>
        <dbReference type="EMBL" id="KAG5592563.1"/>
    </source>
</evidence>
<evidence type="ECO:0000259" key="7">
    <source>
        <dbReference type="PROSITE" id="PS51294"/>
    </source>
</evidence>
<dbReference type="AlphaFoldDB" id="A0A9J5XW67"/>
<dbReference type="GO" id="GO:0005634">
    <property type="term" value="C:nucleus"/>
    <property type="evidence" value="ECO:0007669"/>
    <property type="project" value="UniProtKB-SubCell"/>
</dbReference>
<feature type="domain" description="HTH myb-type" evidence="7">
    <location>
        <begin position="99"/>
        <end position="127"/>
    </location>
</feature>
<evidence type="ECO:0000256" key="4">
    <source>
        <dbReference type="ARBA" id="ARBA00023242"/>
    </source>
</evidence>